<keyword evidence="12 19" id="KW-1133">Transmembrane helix</keyword>
<evidence type="ECO:0000256" key="1">
    <source>
        <dbReference type="ARBA" id="ARBA00001946"/>
    </source>
</evidence>
<dbReference type="InterPro" id="IPR003805">
    <property type="entry name" value="CobS"/>
</dbReference>
<feature type="transmembrane region" description="Helical" evidence="19">
    <location>
        <begin position="106"/>
        <end position="123"/>
    </location>
</feature>
<evidence type="ECO:0000256" key="13">
    <source>
        <dbReference type="ARBA" id="ARBA00023136"/>
    </source>
</evidence>
<organism evidence="20">
    <name type="scientific">marine sediment metagenome</name>
    <dbReference type="NCBI Taxonomy" id="412755"/>
    <lineage>
        <taxon>unclassified sequences</taxon>
        <taxon>metagenomes</taxon>
        <taxon>ecological metagenomes</taxon>
    </lineage>
</organism>
<protein>
    <recommendedName>
        <fullName evidence="6">Adenosylcobinamide-GDP ribazoletransferase</fullName>
        <ecNumber evidence="5">2.7.8.26</ecNumber>
    </recommendedName>
    <alternativeName>
        <fullName evidence="16">Cobalamin synthase</fullName>
    </alternativeName>
    <alternativeName>
        <fullName evidence="15">Cobalamin-5'-phosphate synthase</fullName>
    </alternativeName>
</protein>
<keyword evidence="8" id="KW-0169">Cobalamin biosynthesis</keyword>
<dbReference type="GO" id="GO:0051073">
    <property type="term" value="F:adenosylcobinamide-GDP ribazoletransferase activity"/>
    <property type="evidence" value="ECO:0007669"/>
    <property type="project" value="UniProtKB-EC"/>
</dbReference>
<evidence type="ECO:0000256" key="19">
    <source>
        <dbReference type="SAM" id="Phobius"/>
    </source>
</evidence>
<keyword evidence="13 19" id="KW-0472">Membrane</keyword>
<evidence type="ECO:0000256" key="6">
    <source>
        <dbReference type="ARBA" id="ARBA00015850"/>
    </source>
</evidence>
<dbReference type="GO" id="GO:0008818">
    <property type="term" value="F:cobalamin 5'-phosphate synthase activity"/>
    <property type="evidence" value="ECO:0007669"/>
    <property type="project" value="InterPro"/>
</dbReference>
<dbReference type="Pfam" id="PF02654">
    <property type="entry name" value="CobS"/>
    <property type="match status" value="1"/>
</dbReference>
<feature type="transmembrane region" description="Helical" evidence="19">
    <location>
        <begin position="79"/>
        <end position="100"/>
    </location>
</feature>
<dbReference type="AlphaFoldDB" id="X1TES5"/>
<dbReference type="HAMAP" id="MF_00719">
    <property type="entry name" value="CobS"/>
    <property type="match status" value="1"/>
</dbReference>
<gene>
    <name evidence="20" type="ORF">S12H4_46537</name>
</gene>
<dbReference type="UniPathway" id="UPA00148">
    <property type="reaction ID" value="UER00238"/>
</dbReference>
<evidence type="ECO:0000256" key="8">
    <source>
        <dbReference type="ARBA" id="ARBA00022573"/>
    </source>
</evidence>
<evidence type="ECO:0000256" key="5">
    <source>
        <dbReference type="ARBA" id="ARBA00013200"/>
    </source>
</evidence>
<reference evidence="20" key="1">
    <citation type="journal article" date="2014" name="Front. Microbiol.">
        <title>High frequency of phylogenetically diverse reductive dehalogenase-homologous genes in deep subseafloor sedimentary metagenomes.</title>
        <authorList>
            <person name="Kawai M."/>
            <person name="Futagami T."/>
            <person name="Toyoda A."/>
            <person name="Takaki Y."/>
            <person name="Nishi S."/>
            <person name="Hori S."/>
            <person name="Arai W."/>
            <person name="Tsubouchi T."/>
            <person name="Morono Y."/>
            <person name="Uchiyama I."/>
            <person name="Ito T."/>
            <person name="Fujiyama A."/>
            <person name="Inagaki F."/>
            <person name="Takami H."/>
        </authorList>
    </citation>
    <scope>NUCLEOTIDE SEQUENCE</scope>
    <source>
        <strain evidence="20">Expedition CK06-06</strain>
    </source>
</reference>
<evidence type="ECO:0000256" key="2">
    <source>
        <dbReference type="ARBA" id="ARBA00004651"/>
    </source>
</evidence>
<evidence type="ECO:0000256" key="15">
    <source>
        <dbReference type="ARBA" id="ARBA00032605"/>
    </source>
</evidence>
<keyword evidence="10 19" id="KW-0812">Transmembrane</keyword>
<keyword evidence="9" id="KW-0808">Transferase</keyword>
<evidence type="ECO:0000256" key="14">
    <source>
        <dbReference type="ARBA" id="ARBA00025228"/>
    </source>
</evidence>
<comment type="similarity">
    <text evidence="4">Belongs to the CobS family.</text>
</comment>
<comment type="subcellular location">
    <subcellularLocation>
        <location evidence="2">Cell membrane</location>
        <topology evidence="2">Multi-pass membrane protein</topology>
    </subcellularLocation>
</comment>
<keyword evidence="7" id="KW-1003">Cell membrane</keyword>
<evidence type="ECO:0000256" key="12">
    <source>
        <dbReference type="ARBA" id="ARBA00022989"/>
    </source>
</evidence>
<dbReference type="PANTHER" id="PTHR34148">
    <property type="entry name" value="ADENOSYLCOBINAMIDE-GDP RIBAZOLETRANSFERASE"/>
    <property type="match status" value="1"/>
</dbReference>
<feature type="non-terminal residue" evidence="20">
    <location>
        <position position="1"/>
    </location>
</feature>
<keyword evidence="11" id="KW-0460">Magnesium</keyword>
<feature type="transmembrane region" description="Helical" evidence="19">
    <location>
        <begin position="135"/>
        <end position="157"/>
    </location>
</feature>
<dbReference type="GO" id="GO:0009236">
    <property type="term" value="P:cobalamin biosynthetic process"/>
    <property type="evidence" value="ECO:0007669"/>
    <property type="project" value="UniProtKB-UniPathway"/>
</dbReference>
<accession>X1TES5</accession>
<feature type="transmembrane region" description="Helical" evidence="19">
    <location>
        <begin position="20"/>
        <end position="40"/>
    </location>
</feature>
<name>X1TES5_9ZZZZ</name>
<feature type="transmembrane region" description="Helical" evidence="19">
    <location>
        <begin position="163"/>
        <end position="181"/>
    </location>
</feature>
<feature type="transmembrane region" description="Helical" evidence="19">
    <location>
        <begin position="193"/>
        <end position="212"/>
    </location>
</feature>
<evidence type="ECO:0000256" key="3">
    <source>
        <dbReference type="ARBA" id="ARBA00004663"/>
    </source>
</evidence>
<comment type="caution">
    <text evidence="20">The sequence shown here is derived from an EMBL/GenBank/DDBJ whole genome shotgun (WGS) entry which is preliminary data.</text>
</comment>
<evidence type="ECO:0000256" key="11">
    <source>
        <dbReference type="ARBA" id="ARBA00022842"/>
    </source>
</evidence>
<dbReference type="PANTHER" id="PTHR34148:SF1">
    <property type="entry name" value="ADENOSYLCOBINAMIDE-GDP RIBAZOLETRANSFERASE"/>
    <property type="match status" value="1"/>
</dbReference>
<comment type="cofactor">
    <cofactor evidence="1">
        <name>Mg(2+)</name>
        <dbReference type="ChEBI" id="CHEBI:18420"/>
    </cofactor>
</comment>
<evidence type="ECO:0000256" key="4">
    <source>
        <dbReference type="ARBA" id="ARBA00010561"/>
    </source>
</evidence>
<comment type="catalytic activity">
    <reaction evidence="18">
        <text>alpha-ribazole 5'-phosphate + adenosylcob(III)inamide-GDP = adenosylcob(III)alamin 5'-phosphate + GMP + H(+)</text>
        <dbReference type="Rhea" id="RHEA:23560"/>
        <dbReference type="ChEBI" id="CHEBI:15378"/>
        <dbReference type="ChEBI" id="CHEBI:57918"/>
        <dbReference type="ChEBI" id="CHEBI:58115"/>
        <dbReference type="ChEBI" id="CHEBI:60487"/>
        <dbReference type="ChEBI" id="CHEBI:60493"/>
        <dbReference type="EC" id="2.7.8.26"/>
    </reaction>
</comment>
<proteinExistence type="inferred from homology"/>
<evidence type="ECO:0000256" key="17">
    <source>
        <dbReference type="ARBA" id="ARBA00048623"/>
    </source>
</evidence>
<comment type="function">
    <text evidence="14">Joins adenosylcobinamide-GDP and alpha-ribazole to generate adenosylcobalamin (Ado-cobalamin). Also synthesizes adenosylcobalamin 5'-phosphate from adenosylcobinamide-GDP and alpha-ribazole 5'-phosphate.</text>
</comment>
<dbReference type="EMBL" id="BARW01028882">
    <property type="protein sequence ID" value="GAJ03784.1"/>
    <property type="molecule type" value="Genomic_DNA"/>
</dbReference>
<dbReference type="EC" id="2.7.8.26" evidence="5"/>
<evidence type="ECO:0000256" key="9">
    <source>
        <dbReference type="ARBA" id="ARBA00022679"/>
    </source>
</evidence>
<evidence type="ECO:0000256" key="7">
    <source>
        <dbReference type="ARBA" id="ARBA00022475"/>
    </source>
</evidence>
<evidence type="ECO:0000256" key="10">
    <source>
        <dbReference type="ARBA" id="ARBA00022692"/>
    </source>
</evidence>
<dbReference type="GO" id="GO:0005886">
    <property type="term" value="C:plasma membrane"/>
    <property type="evidence" value="ECO:0007669"/>
    <property type="project" value="UniProtKB-SubCell"/>
</dbReference>
<evidence type="ECO:0000256" key="16">
    <source>
        <dbReference type="ARBA" id="ARBA00032853"/>
    </source>
</evidence>
<comment type="catalytic activity">
    <reaction evidence="17">
        <text>alpha-ribazole + adenosylcob(III)inamide-GDP = adenosylcob(III)alamin + GMP + H(+)</text>
        <dbReference type="Rhea" id="RHEA:16049"/>
        <dbReference type="ChEBI" id="CHEBI:10329"/>
        <dbReference type="ChEBI" id="CHEBI:15378"/>
        <dbReference type="ChEBI" id="CHEBI:18408"/>
        <dbReference type="ChEBI" id="CHEBI:58115"/>
        <dbReference type="ChEBI" id="CHEBI:60487"/>
        <dbReference type="EC" id="2.7.8.26"/>
    </reaction>
</comment>
<evidence type="ECO:0000313" key="20">
    <source>
        <dbReference type="EMBL" id="GAJ03784.1"/>
    </source>
</evidence>
<sequence>FPLVGMLIGVLLVFLRRLFYYFTVSPLLGDTLVLIIWIWLSGGLHLDGFADSVDGFLGGHNKEETLKIMKDSSTGAKGVVALVSLLLLKFVLLVEMPLFLKDAALFFIPTIGRWSIVIAAFLGKPARLKNSMGKLFMDYVGWREVIFASLTMAVIGILLFRLYFLPLVIIGTGIVLLILKYSQKRIGGISGDILGAINEIVEVFILLTFYILHIR</sequence>
<comment type="pathway">
    <text evidence="3">Cofactor biosynthesis; adenosylcobalamin biosynthesis; adenosylcobalamin from cob(II)yrinate a,c-diamide: step 7/7.</text>
</comment>
<evidence type="ECO:0000256" key="18">
    <source>
        <dbReference type="ARBA" id="ARBA00049504"/>
    </source>
</evidence>